<reference evidence="2" key="1">
    <citation type="journal article" date="2019" name="Int. J. Syst. Evol. Microbiol.">
        <title>The Global Catalogue of Microorganisms (GCM) 10K type strain sequencing project: providing services to taxonomists for standard genome sequencing and annotation.</title>
        <authorList>
            <consortium name="The Broad Institute Genomics Platform"/>
            <consortium name="The Broad Institute Genome Sequencing Center for Infectious Disease"/>
            <person name="Wu L."/>
            <person name="Ma J."/>
        </authorList>
    </citation>
    <scope>NUCLEOTIDE SEQUENCE [LARGE SCALE GENOMIC DNA]</scope>
    <source>
        <strain evidence="2">KCTC 52237</strain>
    </source>
</reference>
<dbReference type="EMBL" id="JBHRTF010000002">
    <property type="protein sequence ID" value="MFC3114933.1"/>
    <property type="molecule type" value="Genomic_DNA"/>
</dbReference>
<gene>
    <name evidence="1" type="ORF">ACFODX_05125</name>
</gene>
<dbReference type="Proteomes" id="UP001595555">
    <property type="component" value="Unassembled WGS sequence"/>
</dbReference>
<keyword evidence="2" id="KW-1185">Reference proteome</keyword>
<proteinExistence type="predicted"/>
<name>A0ABV7FEB8_9GAMM</name>
<organism evidence="1 2">
    <name type="scientific">Cellvibrio fontiphilus</name>
    <dbReference type="NCBI Taxonomy" id="1815559"/>
    <lineage>
        <taxon>Bacteria</taxon>
        <taxon>Pseudomonadati</taxon>
        <taxon>Pseudomonadota</taxon>
        <taxon>Gammaproteobacteria</taxon>
        <taxon>Cellvibrionales</taxon>
        <taxon>Cellvibrionaceae</taxon>
        <taxon>Cellvibrio</taxon>
    </lineage>
</organism>
<protein>
    <submittedName>
        <fullName evidence="1">Uncharacterized protein</fullName>
    </submittedName>
</protein>
<accession>A0ABV7FEB8</accession>
<dbReference type="RefSeq" id="WP_378116721.1">
    <property type="nucleotide sequence ID" value="NZ_JBHRTF010000002.1"/>
</dbReference>
<comment type="caution">
    <text evidence="1">The sequence shown here is derived from an EMBL/GenBank/DDBJ whole genome shotgun (WGS) entry which is preliminary data.</text>
</comment>
<evidence type="ECO:0000313" key="2">
    <source>
        <dbReference type="Proteomes" id="UP001595555"/>
    </source>
</evidence>
<evidence type="ECO:0000313" key="1">
    <source>
        <dbReference type="EMBL" id="MFC3114933.1"/>
    </source>
</evidence>
<sequence length="75" mass="8551">MTTLNIGNQAYNSRDVAQKLQNDIGFLESRIALLRQQPIPNQKVLETYAQMLESRRAVLGWIMANEPAWALHKQG</sequence>